<reference evidence="1 2" key="1">
    <citation type="journal article" date="2019" name="Sci. Rep.">
        <title>Orb-weaving spider Araneus ventricosus genome elucidates the spidroin gene catalogue.</title>
        <authorList>
            <person name="Kono N."/>
            <person name="Nakamura H."/>
            <person name="Ohtoshi R."/>
            <person name="Moran D.A.P."/>
            <person name="Shinohara A."/>
            <person name="Yoshida Y."/>
            <person name="Fujiwara M."/>
            <person name="Mori M."/>
            <person name="Tomita M."/>
            <person name="Arakawa K."/>
        </authorList>
    </citation>
    <scope>NUCLEOTIDE SEQUENCE [LARGE SCALE GENOMIC DNA]</scope>
</reference>
<name>A0A4Y2CLP1_ARAVE</name>
<organism evidence="1 2">
    <name type="scientific">Araneus ventricosus</name>
    <name type="common">Orbweaver spider</name>
    <name type="synonym">Epeira ventricosa</name>
    <dbReference type="NCBI Taxonomy" id="182803"/>
    <lineage>
        <taxon>Eukaryota</taxon>
        <taxon>Metazoa</taxon>
        <taxon>Ecdysozoa</taxon>
        <taxon>Arthropoda</taxon>
        <taxon>Chelicerata</taxon>
        <taxon>Arachnida</taxon>
        <taxon>Araneae</taxon>
        <taxon>Araneomorphae</taxon>
        <taxon>Entelegynae</taxon>
        <taxon>Araneoidea</taxon>
        <taxon>Araneidae</taxon>
        <taxon>Araneus</taxon>
    </lineage>
</organism>
<dbReference type="EMBL" id="BGPR01000205">
    <property type="protein sequence ID" value="GBM04648.1"/>
    <property type="molecule type" value="Genomic_DNA"/>
</dbReference>
<dbReference type="Proteomes" id="UP000499080">
    <property type="component" value="Unassembled WGS sequence"/>
</dbReference>
<proteinExistence type="predicted"/>
<evidence type="ECO:0000313" key="1">
    <source>
        <dbReference type="EMBL" id="GBM04648.1"/>
    </source>
</evidence>
<comment type="caution">
    <text evidence="1">The sequence shown here is derived from an EMBL/GenBank/DDBJ whole genome shotgun (WGS) entry which is preliminary data.</text>
</comment>
<accession>A0A4Y2CLP1</accession>
<evidence type="ECO:0000313" key="2">
    <source>
        <dbReference type="Proteomes" id="UP000499080"/>
    </source>
</evidence>
<dbReference type="AlphaFoldDB" id="A0A4Y2CLP1"/>
<protein>
    <submittedName>
        <fullName evidence="1">Uncharacterized protein</fullName>
    </submittedName>
</protein>
<keyword evidence="2" id="KW-1185">Reference proteome</keyword>
<sequence length="301" mass="35152">MENMNDILEIKKELKMIQKEFNSGKIETSSKEFNSGEVETSSKEFNSGEIDTIITSELFEIYMEQVGKYLESTESKVHVIPLRNISLIYFVHNKHKTVLWKKKPETIIYIDPNREDDLRKFDQIIAKDTEIFFTKLDSTTKANITKPEFRDLRLGILNLNGRWFAIEVKDRPFYKLDGNVLRNIGYNVSENTTVIVKNKFLTVKVRYINRGFADIVCFSMPCEKENGIYSNAMVSVPEVDVYYRKEIQHSSGTTVLNLRYKHDFSGFNDPRPADREPKNCKRTAPSYMFVLDKPFDIQYNV</sequence>
<gene>
    <name evidence="1" type="ORF">AVEN_75601_1</name>
</gene>
<dbReference type="OrthoDB" id="6469332at2759"/>